<dbReference type="EMBL" id="CP001287">
    <property type="protein sequence ID" value="ACK64271.1"/>
    <property type="molecule type" value="Genomic_DNA"/>
</dbReference>
<name>B7K1W4_RIPO1</name>
<proteinExistence type="predicted"/>
<keyword evidence="2" id="KW-1185">Reference proteome</keyword>
<dbReference type="KEGG" id="cyp:PCC8801_0167"/>
<protein>
    <submittedName>
        <fullName evidence="1">Uncharacterized protein</fullName>
    </submittedName>
</protein>
<organism evidence="1 2">
    <name type="scientific">Rippkaea orientalis (strain PCC 8801 / RF-1)</name>
    <name type="common">Cyanothece sp. (strain PCC 8801)</name>
    <dbReference type="NCBI Taxonomy" id="41431"/>
    <lineage>
        <taxon>Bacteria</taxon>
        <taxon>Bacillati</taxon>
        <taxon>Cyanobacteriota</taxon>
        <taxon>Cyanophyceae</taxon>
        <taxon>Oscillatoriophycideae</taxon>
        <taxon>Chroococcales</taxon>
        <taxon>Aphanothecaceae</taxon>
        <taxon>Rippkaea</taxon>
        <taxon>Rippkaea orientalis</taxon>
    </lineage>
</organism>
<dbReference type="HOGENOM" id="CLU_3024543_0_0_3"/>
<dbReference type="AlphaFoldDB" id="B7K1W4"/>
<reference evidence="2" key="1">
    <citation type="journal article" date="2011" name="MBio">
        <title>Novel metabolic attributes of the genus Cyanothece, comprising a group of unicellular nitrogen-fixing Cyanobacteria.</title>
        <authorList>
            <person name="Bandyopadhyay A."/>
            <person name="Elvitigala T."/>
            <person name="Welsh E."/>
            <person name="Stockel J."/>
            <person name="Liberton M."/>
            <person name="Min H."/>
            <person name="Sherman L.A."/>
            <person name="Pakrasi H.B."/>
        </authorList>
    </citation>
    <scope>NUCLEOTIDE SEQUENCE [LARGE SCALE GENOMIC DNA]</scope>
    <source>
        <strain evidence="2">PCC 8801</strain>
    </source>
</reference>
<gene>
    <name evidence="1" type="ordered locus">PCC8801_0167</name>
</gene>
<dbReference type="STRING" id="41431.PCC8801_0167"/>
<sequence>MGTKFRYKVKLHQKVLSQDLGELPELLRQDLTKYQQILSLDTYKTLGIPLVFHAS</sequence>
<evidence type="ECO:0000313" key="2">
    <source>
        <dbReference type="Proteomes" id="UP000008204"/>
    </source>
</evidence>
<evidence type="ECO:0000313" key="1">
    <source>
        <dbReference type="EMBL" id="ACK64271.1"/>
    </source>
</evidence>
<accession>B7K1W4</accession>
<dbReference type="Proteomes" id="UP000008204">
    <property type="component" value="Chromosome"/>
</dbReference>